<dbReference type="SUPFAM" id="SSF52540">
    <property type="entry name" value="P-loop containing nucleoside triphosphate hydrolases"/>
    <property type="match status" value="1"/>
</dbReference>
<accession>A0AA37S8Z5</accession>
<organism evidence="10 11">
    <name type="scientific">Litoribrevibacter albus</name>
    <dbReference type="NCBI Taxonomy" id="1473156"/>
    <lineage>
        <taxon>Bacteria</taxon>
        <taxon>Pseudomonadati</taxon>
        <taxon>Pseudomonadota</taxon>
        <taxon>Gammaproteobacteria</taxon>
        <taxon>Oceanospirillales</taxon>
        <taxon>Oceanospirillaceae</taxon>
        <taxon>Litoribrevibacter</taxon>
    </lineage>
</organism>
<feature type="domain" description="PNPLA" evidence="9">
    <location>
        <begin position="6"/>
        <end position="206"/>
    </location>
</feature>
<keyword evidence="4 7" id="KW-0443">Lipid metabolism</keyword>
<keyword evidence="8" id="KW-0175">Coiled coil</keyword>
<reference evidence="10" key="2">
    <citation type="submission" date="2023-01" db="EMBL/GenBank/DDBJ databases">
        <title>Draft genome sequence of Litoribrevibacter albus strain NBRC 110071.</title>
        <authorList>
            <person name="Sun Q."/>
            <person name="Mori K."/>
        </authorList>
    </citation>
    <scope>NUCLEOTIDE SEQUENCE</scope>
    <source>
        <strain evidence="10">NBRC 110071</strain>
    </source>
</reference>
<keyword evidence="6" id="KW-0472">Membrane</keyword>
<evidence type="ECO:0000256" key="4">
    <source>
        <dbReference type="ARBA" id="ARBA00023098"/>
    </source>
</evidence>
<keyword evidence="3 7" id="KW-0378">Hydrolase</keyword>
<feature type="coiled-coil region" evidence="8">
    <location>
        <begin position="951"/>
        <end position="985"/>
    </location>
</feature>
<gene>
    <name evidence="10" type="ORF">GCM10007876_08410</name>
</gene>
<evidence type="ECO:0000259" key="9">
    <source>
        <dbReference type="PROSITE" id="PS51635"/>
    </source>
</evidence>
<dbReference type="SUPFAM" id="SSF52151">
    <property type="entry name" value="FabD/lysophospholipase-like"/>
    <property type="match status" value="1"/>
</dbReference>
<dbReference type="Proteomes" id="UP001161389">
    <property type="component" value="Unassembled WGS sequence"/>
</dbReference>
<protein>
    <recommendedName>
        <fullName evidence="9">PNPLA domain-containing protein</fullName>
    </recommendedName>
</protein>
<keyword evidence="7" id="KW-0442">Lipid degradation</keyword>
<dbReference type="InterPro" id="IPR002641">
    <property type="entry name" value="PNPLA_dom"/>
</dbReference>
<feature type="active site" description="Proton acceptor" evidence="7">
    <location>
        <position position="188"/>
    </location>
</feature>
<dbReference type="RefSeq" id="WP_284379139.1">
    <property type="nucleotide sequence ID" value="NZ_BSNM01000003.1"/>
</dbReference>
<feature type="short sequence motif" description="GXSXG" evidence="7">
    <location>
        <begin position="39"/>
        <end position="43"/>
    </location>
</feature>
<evidence type="ECO:0000256" key="6">
    <source>
        <dbReference type="ARBA" id="ARBA00023136"/>
    </source>
</evidence>
<dbReference type="PANTHER" id="PTHR10465:SF0">
    <property type="entry name" value="SARCALUMENIN"/>
    <property type="match status" value="1"/>
</dbReference>
<name>A0AA37S8Z5_9GAMM</name>
<keyword evidence="11" id="KW-1185">Reference proteome</keyword>
<evidence type="ECO:0000256" key="3">
    <source>
        <dbReference type="ARBA" id="ARBA00022801"/>
    </source>
</evidence>
<dbReference type="GO" id="GO:0016042">
    <property type="term" value="P:lipid catabolic process"/>
    <property type="evidence" value="ECO:0007669"/>
    <property type="project" value="UniProtKB-UniRule"/>
</dbReference>
<dbReference type="Pfam" id="PF00350">
    <property type="entry name" value="Dynamin_N"/>
    <property type="match status" value="1"/>
</dbReference>
<feature type="active site" description="Nucleophile" evidence="7">
    <location>
        <position position="41"/>
    </location>
</feature>
<dbReference type="InterPro" id="IPR045063">
    <property type="entry name" value="Dynamin_N"/>
</dbReference>
<evidence type="ECO:0000256" key="7">
    <source>
        <dbReference type="PROSITE-ProRule" id="PRU01161"/>
    </source>
</evidence>
<dbReference type="InterPro" id="IPR016035">
    <property type="entry name" value="Acyl_Trfase/lysoPLipase"/>
</dbReference>
<evidence type="ECO:0000256" key="1">
    <source>
        <dbReference type="ARBA" id="ARBA00004370"/>
    </source>
</evidence>
<dbReference type="InterPro" id="IPR027094">
    <property type="entry name" value="Mitofusin_fam"/>
</dbReference>
<evidence type="ECO:0000313" key="10">
    <source>
        <dbReference type="EMBL" id="GLQ30363.1"/>
    </source>
</evidence>
<dbReference type="Gene3D" id="3.40.50.300">
    <property type="entry name" value="P-loop containing nucleotide triphosphate hydrolases"/>
    <property type="match status" value="1"/>
</dbReference>
<keyword evidence="5" id="KW-0342">GTP-binding</keyword>
<dbReference type="AlphaFoldDB" id="A0AA37S8Z5"/>
<feature type="short sequence motif" description="GXGXXG" evidence="7">
    <location>
        <begin position="10"/>
        <end position="15"/>
    </location>
</feature>
<dbReference type="GO" id="GO:0005525">
    <property type="term" value="F:GTP binding"/>
    <property type="evidence" value="ECO:0007669"/>
    <property type="project" value="UniProtKB-KW"/>
</dbReference>
<dbReference type="GO" id="GO:0003924">
    <property type="term" value="F:GTPase activity"/>
    <property type="evidence" value="ECO:0007669"/>
    <property type="project" value="InterPro"/>
</dbReference>
<comment type="subcellular location">
    <subcellularLocation>
        <location evidence="1">Membrane</location>
    </subcellularLocation>
</comment>
<sequence length="1230" mass="136852">MAKLGLAFSGGGGKGAYEIGVWKALKEFGIDKNVEAVAGTSVGGLNGALFVNGDYDAAESLWLNIAPEKIMVPNKDSLAKQVAKAGLQTLVPGIPGKAILAIDRITNGEGFFNQSGLSELIEESNACDGIHEDSLPFHVCALSTPKGELKYPLLNDKSSSTIKKWLLASAAIPVVFDAVKINGKNYYDGGVLPGKYSDNTPYKVLIEEYDCTHIINVFLSRTPDLIEVQKAYPGINFWNIVPTGAFDGGLAAPLVFTSENAAKLIDCGYQDVIKILEQFKAFQDDEDRYLDAVFELGQSNSDFKDQIELSKELRVSDSDSNIEELSYEDVIDELSCSLDEQERDLINDKLDDILDEMKDASSELLDEAFTSISTLASTEGRINEQYEEGVFGRLLSSVTEVFTGTKAKQQAGINWDLNRAIYANQQLIQKLNKKQMLSMEVMVSLSNKTNYLFTHVNHINANLKLLESQSIRNLQLMKVGVQRLADETAKQFSYHDQRLERLERADWIDNWYHEIRGLPKTLPVDELLMEVTTSFYNATGRDWQHAELQRYVNALDDLGIKNTSLTPSDLLSKTNLAVFSNRVDVKSVFPVVNKKACSHPTLKAIQEVLEEDALDDVLQEINQDYALDLGTELKAKDIGLELLYSLKVNDRRTPVLTTTLKDNELLEHSHHGKQAECLAMLNKLIEVNDRLVVNESQAKDLSFLKEAVETFKVVVPIIGKFSAGKSTLLNAFLGKDYLSCAITPETAFATELRYSESEYAIVHFMGDIPSVKLSLDSFRSTSFDHDVYFAELYINHTKLKHRSDTVLVDMPGFDSNSLAHTKAISRYLERGDRFVCLIPSNVPFDATIMNQLAEIEYDYGKDISVLISKSSRRSPSQLNALTEELRDSLQLNIEINDIGHVESKGAETDISDFENLLDMAAKNFDQLLGQRYLTNIDELKSRQVKEIEGLIQYASSNQGELEQEKQSLEEQFKSLKKSVENGLSEMEMNLCSKGKEQIVGQVQQALNEAQSQLLNAARTNTVSVAVSDIVRPILQHGLNELIQQEMNKLETSLEQVSAEFTGHAGININIPQEEKSNFSVKGAVIAAGIGWAVAGPLGGVISGLLKGLWDTFFGGNDAQEKEEQLRNEILNRVIPQIISSVIQFVEGELRKAAQNLRTAVMNSFSDEQKHHQEKLELLIKQMKEDQANYETKVASYTEVLNEINQLQLSGNQLQAIDAMKDQECVGEAIA</sequence>
<reference evidence="10" key="1">
    <citation type="journal article" date="2014" name="Int. J. Syst. Evol. Microbiol.">
        <title>Complete genome sequence of Corynebacterium casei LMG S-19264T (=DSM 44701T), isolated from a smear-ripened cheese.</title>
        <authorList>
            <consortium name="US DOE Joint Genome Institute (JGI-PGF)"/>
            <person name="Walter F."/>
            <person name="Albersmeier A."/>
            <person name="Kalinowski J."/>
            <person name="Ruckert C."/>
        </authorList>
    </citation>
    <scope>NUCLEOTIDE SEQUENCE</scope>
    <source>
        <strain evidence="10">NBRC 110071</strain>
    </source>
</reference>
<dbReference type="PANTHER" id="PTHR10465">
    <property type="entry name" value="TRANSMEMBRANE GTPASE FZO1"/>
    <property type="match status" value="1"/>
</dbReference>
<dbReference type="Gene3D" id="3.40.1090.10">
    <property type="entry name" value="Cytosolic phospholipase A2 catalytic domain"/>
    <property type="match status" value="2"/>
</dbReference>
<keyword evidence="2" id="KW-0547">Nucleotide-binding</keyword>
<dbReference type="PROSITE" id="PS51635">
    <property type="entry name" value="PNPLA"/>
    <property type="match status" value="1"/>
</dbReference>
<evidence type="ECO:0000256" key="2">
    <source>
        <dbReference type="ARBA" id="ARBA00022741"/>
    </source>
</evidence>
<dbReference type="CDD" id="cd07209">
    <property type="entry name" value="Pat_hypo_Ecoli_Z1214_like"/>
    <property type="match status" value="1"/>
</dbReference>
<proteinExistence type="predicted"/>
<evidence type="ECO:0000256" key="5">
    <source>
        <dbReference type="ARBA" id="ARBA00023134"/>
    </source>
</evidence>
<feature type="coiled-coil region" evidence="8">
    <location>
        <begin position="1172"/>
        <end position="1199"/>
    </location>
</feature>
<comment type="caution">
    <text evidence="10">The sequence shown here is derived from an EMBL/GenBank/DDBJ whole genome shotgun (WGS) entry which is preliminary data.</text>
</comment>
<evidence type="ECO:0000256" key="8">
    <source>
        <dbReference type="SAM" id="Coils"/>
    </source>
</evidence>
<evidence type="ECO:0000313" key="11">
    <source>
        <dbReference type="Proteomes" id="UP001161389"/>
    </source>
</evidence>
<dbReference type="InterPro" id="IPR027417">
    <property type="entry name" value="P-loop_NTPase"/>
</dbReference>
<feature type="short sequence motif" description="DGA/G" evidence="7">
    <location>
        <begin position="188"/>
        <end position="190"/>
    </location>
</feature>
<dbReference type="Pfam" id="PF01734">
    <property type="entry name" value="Patatin"/>
    <property type="match status" value="1"/>
</dbReference>
<dbReference type="GO" id="GO:0016020">
    <property type="term" value="C:membrane"/>
    <property type="evidence" value="ECO:0007669"/>
    <property type="project" value="UniProtKB-SubCell"/>
</dbReference>
<dbReference type="EMBL" id="BSNM01000003">
    <property type="protein sequence ID" value="GLQ30363.1"/>
    <property type="molecule type" value="Genomic_DNA"/>
</dbReference>